<sequence>MRKILIVIAGTVLLGIVSFWVYDWMKSDRVSGALSIEKDNAKSLEVAIGFGAGTLLIEGGATQWVDGDIDTNVKKWYPSVTYKNKRDIGYVEIQQKMKGFSALRKHRNDWNLQLTNEIPVNLDVEMGVSDSELRLAGIHLSHVSIDAGVGDTTINLGGEWKDSFDVDINLGVGDAKIHLPKETGVKLTISKGIGSVGTKDLISKGKGIYVNEAYNHSDTNIHLKVDVGVGSVDFLIVE</sequence>
<dbReference type="RefSeq" id="WP_029054273.1">
    <property type="nucleotide sequence ID" value="NZ_CP015108.1"/>
</dbReference>
<keyword evidence="4" id="KW-1185">Reference proteome</keyword>
<evidence type="ECO:0000259" key="1">
    <source>
        <dbReference type="Pfam" id="PF09922"/>
    </source>
</evidence>
<accession>A0ABM6JV16</accession>
<evidence type="ECO:0000259" key="2">
    <source>
        <dbReference type="Pfam" id="PF17115"/>
    </source>
</evidence>
<evidence type="ECO:0000313" key="3">
    <source>
        <dbReference type="EMBL" id="ARF13957.1"/>
    </source>
</evidence>
<reference evidence="3 4" key="1">
    <citation type="submission" date="2016-04" db="EMBL/GenBank/DDBJ databases">
        <title>Comparative Genomics and Epigenetics of Sporosarcina ureae.</title>
        <authorList>
            <person name="Oliver A.S."/>
            <person name="Cooper K.K."/>
        </authorList>
    </citation>
    <scope>NUCLEOTIDE SEQUENCE [LARGE SCALE GENOMIC DNA]</scope>
    <source>
        <strain evidence="3 4">S204</strain>
    </source>
</reference>
<protein>
    <recommendedName>
        <fullName evidence="5">DUF2154 domain-containing protein</fullName>
    </recommendedName>
</protein>
<feature type="domain" description="DUF2154" evidence="2">
    <location>
        <begin position="40"/>
        <end position="128"/>
    </location>
</feature>
<organism evidence="3 4">
    <name type="scientific">Sporosarcina ureae</name>
    <dbReference type="NCBI Taxonomy" id="1571"/>
    <lineage>
        <taxon>Bacteria</taxon>
        <taxon>Bacillati</taxon>
        <taxon>Bacillota</taxon>
        <taxon>Bacilli</taxon>
        <taxon>Bacillales</taxon>
        <taxon>Caryophanaceae</taxon>
        <taxon>Sporosarcina</taxon>
    </lineage>
</organism>
<dbReference type="Pfam" id="PF09922">
    <property type="entry name" value="LiaF-like_C"/>
    <property type="match status" value="1"/>
</dbReference>
<dbReference type="InterPro" id="IPR031346">
    <property type="entry name" value="DUF2154_N"/>
</dbReference>
<dbReference type="Proteomes" id="UP000192486">
    <property type="component" value="Chromosome"/>
</dbReference>
<gene>
    <name evidence="3" type="ORF">SporoS204_07250</name>
</gene>
<dbReference type="Pfam" id="PF17115">
    <property type="entry name" value="Toast_rack_N"/>
    <property type="match status" value="1"/>
</dbReference>
<feature type="domain" description="Cell wall-active antibiotics response LiaF-like C-terminal" evidence="1">
    <location>
        <begin position="139"/>
        <end position="233"/>
    </location>
</feature>
<proteinExistence type="predicted"/>
<dbReference type="EMBL" id="CP015108">
    <property type="protein sequence ID" value="ARF13957.1"/>
    <property type="molecule type" value="Genomic_DNA"/>
</dbReference>
<evidence type="ECO:0000313" key="4">
    <source>
        <dbReference type="Proteomes" id="UP000192486"/>
    </source>
</evidence>
<evidence type="ECO:0008006" key="5">
    <source>
        <dbReference type="Google" id="ProtNLM"/>
    </source>
</evidence>
<dbReference type="InterPro" id="IPR024425">
    <property type="entry name" value="LiaF-like_C"/>
</dbReference>
<name>A0ABM6JV16_SPOUR</name>